<evidence type="ECO:0000313" key="2">
    <source>
        <dbReference type="Proteomes" id="UP001158049"/>
    </source>
</evidence>
<sequence>MANDRYLQVEQIRMTDAYSQARSLFDEKREVFLRLSEINRRLRDLQECAPDAVVAARSDVPFRNPPGRQKSG</sequence>
<name>A0ABY1PZU7_9BURK</name>
<proteinExistence type="predicted"/>
<protein>
    <submittedName>
        <fullName evidence="1">Uncharacterized protein</fullName>
    </submittedName>
</protein>
<gene>
    <name evidence="1" type="ORF">SAMN06295970_10414</name>
</gene>
<dbReference type="Proteomes" id="UP001158049">
    <property type="component" value="Unassembled WGS sequence"/>
</dbReference>
<comment type="caution">
    <text evidence="1">The sequence shown here is derived from an EMBL/GenBank/DDBJ whole genome shotgun (WGS) entry which is preliminary data.</text>
</comment>
<keyword evidence="2" id="KW-1185">Reference proteome</keyword>
<reference evidence="1 2" key="1">
    <citation type="submission" date="2017-05" db="EMBL/GenBank/DDBJ databases">
        <authorList>
            <person name="Varghese N."/>
            <person name="Submissions S."/>
        </authorList>
    </citation>
    <scope>NUCLEOTIDE SEQUENCE [LARGE SCALE GENOMIC DNA]</scope>
    <source>
        <strain evidence="1 2">DSM 26001</strain>
    </source>
</reference>
<accession>A0ABY1PZU7</accession>
<dbReference type="EMBL" id="FXUL01000004">
    <property type="protein sequence ID" value="SMP54439.1"/>
    <property type="molecule type" value="Genomic_DNA"/>
</dbReference>
<evidence type="ECO:0000313" key="1">
    <source>
        <dbReference type="EMBL" id="SMP54439.1"/>
    </source>
</evidence>
<organism evidence="1 2">
    <name type="scientific">Noviherbaspirillum suwonense</name>
    <dbReference type="NCBI Taxonomy" id="1224511"/>
    <lineage>
        <taxon>Bacteria</taxon>
        <taxon>Pseudomonadati</taxon>
        <taxon>Pseudomonadota</taxon>
        <taxon>Betaproteobacteria</taxon>
        <taxon>Burkholderiales</taxon>
        <taxon>Oxalobacteraceae</taxon>
        <taxon>Noviherbaspirillum</taxon>
    </lineage>
</organism>
<dbReference type="RefSeq" id="WP_283441588.1">
    <property type="nucleotide sequence ID" value="NZ_FXUL01000004.1"/>
</dbReference>